<accession>A0A8K0NNU5</accession>
<feature type="region of interest" description="Disordered" evidence="1">
    <location>
        <begin position="76"/>
        <end position="122"/>
    </location>
</feature>
<name>A0A8K0NNU5_9TREE</name>
<feature type="region of interest" description="Disordered" evidence="1">
    <location>
        <begin position="1"/>
        <end position="26"/>
    </location>
</feature>
<organism evidence="2 3">
    <name type="scientific">Filobasidium floriforme</name>
    <dbReference type="NCBI Taxonomy" id="5210"/>
    <lineage>
        <taxon>Eukaryota</taxon>
        <taxon>Fungi</taxon>
        <taxon>Dikarya</taxon>
        <taxon>Basidiomycota</taxon>
        <taxon>Agaricomycotina</taxon>
        <taxon>Tremellomycetes</taxon>
        <taxon>Filobasidiales</taxon>
        <taxon>Filobasidiaceae</taxon>
        <taxon>Filobasidium</taxon>
    </lineage>
</organism>
<evidence type="ECO:0000313" key="2">
    <source>
        <dbReference type="EMBL" id="KAG7530700.1"/>
    </source>
</evidence>
<evidence type="ECO:0000313" key="3">
    <source>
        <dbReference type="Proteomes" id="UP000812966"/>
    </source>
</evidence>
<keyword evidence="3" id="KW-1185">Reference proteome</keyword>
<dbReference type="Proteomes" id="UP000812966">
    <property type="component" value="Unassembled WGS sequence"/>
</dbReference>
<gene>
    <name evidence="2" type="ORF">FFLO_04870</name>
</gene>
<sequence>MCRASRSMISDRREGEESACWSTTSSPSTYGHYLIEATSSLDLSVIYRLGDTQIAYSKLLTYAIVVFTMPKAPSVKQEAQSSDPYKTPPPGRQPSTSSSPVKKGSPTKKESPSKKGGPAGQVPVDEMAAKKLKIVTMIFDYAKGLKAEDIAAEVGMTTLQVKNLLQVGRPSNLRYKVLDKVARGEC</sequence>
<reference evidence="2" key="1">
    <citation type="submission" date="2020-04" db="EMBL/GenBank/DDBJ databases">
        <title>Analysis of mating type loci in Filobasidium floriforme.</title>
        <authorList>
            <person name="Nowrousian M."/>
        </authorList>
    </citation>
    <scope>NUCLEOTIDE SEQUENCE</scope>
    <source>
        <strain evidence="2">CBS 6242</strain>
    </source>
</reference>
<proteinExistence type="predicted"/>
<evidence type="ECO:0000256" key="1">
    <source>
        <dbReference type="SAM" id="MobiDB-lite"/>
    </source>
</evidence>
<dbReference type="AlphaFoldDB" id="A0A8K0NNU5"/>
<dbReference type="EMBL" id="JABELV010000111">
    <property type="protein sequence ID" value="KAG7530700.1"/>
    <property type="molecule type" value="Genomic_DNA"/>
</dbReference>
<comment type="caution">
    <text evidence="2">The sequence shown here is derived from an EMBL/GenBank/DDBJ whole genome shotgun (WGS) entry which is preliminary data.</text>
</comment>
<protein>
    <submittedName>
        <fullName evidence="2">Uncharacterized protein</fullName>
    </submittedName>
</protein>